<dbReference type="EMBL" id="UOEL01000008">
    <property type="protein sequence ID" value="VAW09976.1"/>
    <property type="molecule type" value="Genomic_DNA"/>
</dbReference>
<proteinExistence type="predicted"/>
<reference evidence="1" key="1">
    <citation type="submission" date="2018-06" db="EMBL/GenBank/DDBJ databases">
        <authorList>
            <person name="Zhirakovskaya E."/>
        </authorList>
    </citation>
    <scope>NUCLEOTIDE SEQUENCE</scope>
</reference>
<name>A0A3B0TSF6_9ZZZZ</name>
<evidence type="ECO:0008006" key="2">
    <source>
        <dbReference type="Google" id="ProtNLM"/>
    </source>
</evidence>
<sequence>MKILTSVLLIGCAFLFLHSCKEASKKTIKTTPIEFKKEGELTITKQKIDTLITTFNIEFAESDYETETGLMYRQGMAENEGMLFIFDDDRLHNFYMKNTEFSLDIIFIDKNMKIASFQENAQPYSKTLLSSQVPIQYVLEVNAGLAEKWLLEIGDKIEFHKN</sequence>
<dbReference type="InterPro" id="IPR003795">
    <property type="entry name" value="DUF192"/>
</dbReference>
<evidence type="ECO:0000313" key="1">
    <source>
        <dbReference type="EMBL" id="VAW09976.1"/>
    </source>
</evidence>
<gene>
    <name evidence="1" type="ORF">MNBD_BACTEROID03-1854</name>
</gene>
<organism evidence="1">
    <name type="scientific">hydrothermal vent metagenome</name>
    <dbReference type="NCBI Taxonomy" id="652676"/>
    <lineage>
        <taxon>unclassified sequences</taxon>
        <taxon>metagenomes</taxon>
        <taxon>ecological metagenomes</taxon>
    </lineage>
</organism>
<dbReference type="Pfam" id="PF02643">
    <property type="entry name" value="DUF192"/>
    <property type="match status" value="1"/>
</dbReference>
<dbReference type="AlphaFoldDB" id="A0A3B0TSF6"/>
<protein>
    <recommendedName>
        <fullName evidence="2">DUF192 domain-containing protein</fullName>
    </recommendedName>
</protein>
<dbReference type="PANTHER" id="PTHR37953:SF1">
    <property type="entry name" value="UPF0127 PROTEIN MJ1496"/>
    <property type="match status" value="1"/>
</dbReference>
<dbReference type="PANTHER" id="PTHR37953">
    <property type="entry name" value="UPF0127 PROTEIN MJ1496"/>
    <property type="match status" value="1"/>
</dbReference>
<dbReference type="Gene3D" id="2.60.120.1140">
    <property type="entry name" value="Protein of unknown function DUF192"/>
    <property type="match status" value="1"/>
</dbReference>
<accession>A0A3B0TSF6</accession>
<dbReference type="InterPro" id="IPR038695">
    <property type="entry name" value="Saro_0823-like_sf"/>
</dbReference>